<dbReference type="InterPro" id="IPR006700">
    <property type="entry name" value="RsmE"/>
</dbReference>
<comment type="caution">
    <text evidence="13">The sequence shown here is derived from an EMBL/GenBank/DDBJ whole genome shotgun (WGS) entry which is preliminary data.</text>
</comment>
<dbReference type="Pfam" id="PF04452">
    <property type="entry name" value="Methyltrans_RNA"/>
    <property type="match status" value="1"/>
</dbReference>
<reference evidence="13" key="1">
    <citation type="submission" date="2012-01" db="EMBL/GenBank/DDBJ databases">
        <title>The Genome Sequence of Treponema denticola H-22.</title>
        <authorList>
            <consortium name="The Broad Institute Genome Sequencing Platform"/>
            <person name="Earl A."/>
            <person name="Ward D."/>
            <person name="Feldgarden M."/>
            <person name="Gevers D."/>
            <person name="Blanton J.M."/>
            <person name="Fenno C.J."/>
            <person name="Baranova O.V."/>
            <person name="Mathney J."/>
            <person name="Dewhirst F.E."/>
            <person name="Izard J."/>
            <person name="Young S.K."/>
            <person name="Zeng Q."/>
            <person name="Gargeya S."/>
            <person name="Fitzgerald M."/>
            <person name="Haas B."/>
            <person name="Abouelleil A."/>
            <person name="Alvarado L."/>
            <person name="Arachchi H.M."/>
            <person name="Berlin A."/>
            <person name="Chapman S.B."/>
            <person name="Gearin G."/>
            <person name="Goldberg J."/>
            <person name="Griggs A."/>
            <person name="Gujja S."/>
            <person name="Hansen M."/>
            <person name="Heiman D."/>
            <person name="Howarth C."/>
            <person name="Larimer J."/>
            <person name="Lui A."/>
            <person name="MacDonald P.J.P."/>
            <person name="McCowen C."/>
            <person name="Montmayeur A."/>
            <person name="Murphy C."/>
            <person name="Neiman D."/>
            <person name="Pearson M."/>
            <person name="Priest M."/>
            <person name="Roberts A."/>
            <person name="Saif S."/>
            <person name="Shea T."/>
            <person name="Sisk P."/>
            <person name="Stolte C."/>
            <person name="Sykes S."/>
            <person name="Wortman J."/>
            <person name="Nusbaum C."/>
            <person name="Birren B."/>
        </authorList>
    </citation>
    <scope>NUCLEOTIDE SEQUENCE [LARGE SCALE GENOMIC DNA]</scope>
    <source>
        <strain evidence="13">H-22</strain>
    </source>
</reference>
<protein>
    <recommendedName>
        <fullName evidence="10">Ribosomal RNA small subunit methyltransferase E</fullName>
        <ecNumber evidence="10">2.1.1.193</ecNumber>
    </recommendedName>
</protein>
<keyword evidence="3 10" id="KW-0963">Cytoplasm</keyword>
<evidence type="ECO:0000259" key="12">
    <source>
        <dbReference type="Pfam" id="PF20260"/>
    </source>
</evidence>
<dbReference type="PANTHER" id="PTHR30027">
    <property type="entry name" value="RIBOSOMAL RNA SMALL SUBUNIT METHYLTRANSFERASE E"/>
    <property type="match status" value="1"/>
</dbReference>
<dbReference type="GO" id="GO:0070042">
    <property type="term" value="F:rRNA (uridine-N3-)-methyltransferase activity"/>
    <property type="evidence" value="ECO:0007669"/>
    <property type="project" value="TreeGrafter"/>
</dbReference>
<dbReference type="RefSeq" id="WP_002684478.1">
    <property type="nucleotide sequence ID" value="NZ_CM001795.1"/>
</dbReference>
<dbReference type="GO" id="GO:0005737">
    <property type="term" value="C:cytoplasm"/>
    <property type="evidence" value="ECO:0007669"/>
    <property type="project" value="UniProtKB-SubCell"/>
</dbReference>
<organism evidence="13">
    <name type="scientific">Treponema denticola H-22</name>
    <dbReference type="NCBI Taxonomy" id="999432"/>
    <lineage>
        <taxon>Bacteria</taxon>
        <taxon>Pseudomonadati</taxon>
        <taxon>Spirochaetota</taxon>
        <taxon>Spirochaetia</taxon>
        <taxon>Spirochaetales</taxon>
        <taxon>Treponemataceae</taxon>
        <taxon>Treponema</taxon>
    </lineage>
</organism>
<evidence type="ECO:0000256" key="4">
    <source>
        <dbReference type="ARBA" id="ARBA00022552"/>
    </source>
</evidence>
<keyword evidence="5 10" id="KW-0489">Methyltransferase</keyword>
<evidence type="ECO:0000256" key="5">
    <source>
        <dbReference type="ARBA" id="ARBA00022603"/>
    </source>
</evidence>
<name>A0A0E2E568_TREDN</name>
<dbReference type="HOGENOM" id="CLU_067442_1_0_12"/>
<dbReference type="PATRIC" id="fig|999432.5.peg.1433"/>
<keyword evidence="7 10" id="KW-0949">S-adenosyl-L-methionine</keyword>
<evidence type="ECO:0000256" key="8">
    <source>
        <dbReference type="ARBA" id="ARBA00025699"/>
    </source>
</evidence>
<dbReference type="Pfam" id="PF20260">
    <property type="entry name" value="PUA_4"/>
    <property type="match status" value="1"/>
</dbReference>
<dbReference type="Gene3D" id="3.40.1280.10">
    <property type="match status" value="1"/>
</dbReference>
<dbReference type="SUPFAM" id="SSF75217">
    <property type="entry name" value="alpha/beta knot"/>
    <property type="match status" value="1"/>
</dbReference>
<evidence type="ECO:0000259" key="11">
    <source>
        <dbReference type="Pfam" id="PF04452"/>
    </source>
</evidence>
<evidence type="ECO:0000313" key="13">
    <source>
        <dbReference type="EMBL" id="EMB33018.1"/>
    </source>
</evidence>
<dbReference type="EMBL" id="AGDV01000012">
    <property type="protein sequence ID" value="EMB33018.1"/>
    <property type="molecule type" value="Genomic_DNA"/>
</dbReference>
<dbReference type="Proteomes" id="UP000011705">
    <property type="component" value="Chromosome"/>
</dbReference>
<keyword evidence="4 10" id="KW-0698">rRNA processing</keyword>
<accession>A0A0E2E568</accession>
<evidence type="ECO:0000256" key="10">
    <source>
        <dbReference type="PIRNR" id="PIRNR015601"/>
    </source>
</evidence>
<dbReference type="PIRSF" id="PIRSF015601">
    <property type="entry name" value="MTase_slr0722"/>
    <property type="match status" value="1"/>
</dbReference>
<evidence type="ECO:0000256" key="7">
    <source>
        <dbReference type="ARBA" id="ARBA00022691"/>
    </source>
</evidence>
<dbReference type="GO" id="GO:0070475">
    <property type="term" value="P:rRNA base methylation"/>
    <property type="evidence" value="ECO:0007669"/>
    <property type="project" value="TreeGrafter"/>
</dbReference>
<comment type="catalytic activity">
    <reaction evidence="9 10">
        <text>uridine(1498) in 16S rRNA + S-adenosyl-L-methionine = N(3)-methyluridine(1498) in 16S rRNA + S-adenosyl-L-homocysteine + H(+)</text>
        <dbReference type="Rhea" id="RHEA:42920"/>
        <dbReference type="Rhea" id="RHEA-COMP:10283"/>
        <dbReference type="Rhea" id="RHEA-COMP:10284"/>
        <dbReference type="ChEBI" id="CHEBI:15378"/>
        <dbReference type="ChEBI" id="CHEBI:57856"/>
        <dbReference type="ChEBI" id="CHEBI:59789"/>
        <dbReference type="ChEBI" id="CHEBI:65315"/>
        <dbReference type="ChEBI" id="CHEBI:74502"/>
        <dbReference type="EC" id="2.1.1.193"/>
    </reaction>
</comment>
<comment type="similarity">
    <text evidence="2 10">Belongs to the RNA methyltransferase RsmE family.</text>
</comment>
<evidence type="ECO:0000256" key="6">
    <source>
        <dbReference type="ARBA" id="ARBA00022679"/>
    </source>
</evidence>
<dbReference type="CDD" id="cd18084">
    <property type="entry name" value="RsmE-like"/>
    <property type="match status" value="1"/>
</dbReference>
<feature type="domain" description="Ribosomal RNA small subunit methyltransferase E PUA-like" evidence="12">
    <location>
        <begin position="39"/>
        <end position="84"/>
    </location>
</feature>
<evidence type="ECO:0000256" key="1">
    <source>
        <dbReference type="ARBA" id="ARBA00004496"/>
    </source>
</evidence>
<evidence type="ECO:0000256" key="9">
    <source>
        <dbReference type="ARBA" id="ARBA00047944"/>
    </source>
</evidence>
<comment type="function">
    <text evidence="8 10">Specifically methylates the N3 position of the uracil ring of uridine 1498 (m3U1498) in 16S rRNA. Acts on the fully assembled 30S ribosomal subunit.</text>
</comment>
<dbReference type="PANTHER" id="PTHR30027:SF3">
    <property type="entry name" value="16S RRNA (URACIL(1498)-N(3))-METHYLTRANSFERASE"/>
    <property type="match status" value="1"/>
</dbReference>
<dbReference type="EC" id="2.1.1.193" evidence="10"/>
<gene>
    <name evidence="13" type="ORF">HMPREF9726_01379</name>
</gene>
<sequence length="287" mass="32051">MNIVLFSDDDCAAPDCINDDCVFYKNDECINNCFVFYKNDERYLHIKKILHLKEGDVFKAGIINGKIGEALISHLSEEKIVFSFCPNTPDKNIADKGADKNKDRKDAYEVEKIPLPLPPIKIILGFPRPIQLRRILRDAASLGFAEIVLCGTELGERSYLKSNLSSPEEIKKYLLDGISQAGQTLLPAFSFCSSVKEALKDLKAASFKGSKVLLDIGDFPSLSTFRMTKGESVLITIGSERGWTQNERDVFFSEGFIPYSMGKRILRTETALTSALSVLLANNGFWE</sequence>
<evidence type="ECO:0000256" key="2">
    <source>
        <dbReference type="ARBA" id="ARBA00005528"/>
    </source>
</evidence>
<dbReference type="AlphaFoldDB" id="A0A0E2E568"/>
<dbReference type="InterPro" id="IPR029028">
    <property type="entry name" value="Alpha/beta_knot_MTases"/>
</dbReference>
<dbReference type="NCBIfam" id="NF008699">
    <property type="entry name" value="PRK11713.5-2"/>
    <property type="match status" value="1"/>
</dbReference>
<dbReference type="InterPro" id="IPR046886">
    <property type="entry name" value="RsmE_MTase_dom"/>
</dbReference>
<comment type="subcellular location">
    <subcellularLocation>
        <location evidence="1 10">Cytoplasm</location>
    </subcellularLocation>
</comment>
<evidence type="ECO:0000256" key="3">
    <source>
        <dbReference type="ARBA" id="ARBA00022490"/>
    </source>
</evidence>
<proteinExistence type="inferred from homology"/>
<keyword evidence="6 10" id="KW-0808">Transferase</keyword>
<dbReference type="NCBIfam" id="TIGR00046">
    <property type="entry name" value="RsmE family RNA methyltransferase"/>
    <property type="match status" value="1"/>
</dbReference>
<dbReference type="InterPro" id="IPR029026">
    <property type="entry name" value="tRNA_m1G_MTases_N"/>
</dbReference>
<dbReference type="InterPro" id="IPR046887">
    <property type="entry name" value="RsmE_PUA-like"/>
</dbReference>
<feature type="domain" description="Ribosomal RNA small subunit methyltransferase E methyltransferase" evidence="11">
    <location>
        <begin position="116"/>
        <end position="279"/>
    </location>
</feature>